<dbReference type="Gene3D" id="3.40.50.300">
    <property type="entry name" value="P-loop containing nucleotide triphosphate hydrolases"/>
    <property type="match status" value="1"/>
</dbReference>
<accession>A0A9W6BW18</accession>
<keyword evidence="4" id="KW-1185">Reference proteome</keyword>
<dbReference type="Proteomes" id="UP001165080">
    <property type="component" value="Unassembled WGS sequence"/>
</dbReference>
<protein>
    <recommendedName>
        <fullName evidence="2">Helicase C-terminal domain-containing protein</fullName>
    </recommendedName>
</protein>
<dbReference type="AlphaFoldDB" id="A0A9W6BW18"/>
<reference evidence="3 4" key="1">
    <citation type="journal article" date="2023" name="Commun. Biol.">
        <title>Reorganization of the ancestral sex-determining regions during the evolution of trioecy in Pleodorina starrii.</title>
        <authorList>
            <person name="Takahashi K."/>
            <person name="Suzuki S."/>
            <person name="Kawai-Toyooka H."/>
            <person name="Yamamoto K."/>
            <person name="Hamaji T."/>
            <person name="Ootsuki R."/>
            <person name="Yamaguchi H."/>
            <person name="Kawachi M."/>
            <person name="Higashiyama T."/>
            <person name="Nozaki H."/>
        </authorList>
    </citation>
    <scope>NUCLEOTIDE SEQUENCE [LARGE SCALE GENOMIC DNA]</scope>
    <source>
        <strain evidence="3 4">NIES-4479</strain>
    </source>
</reference>
<organism evidence="3 4">
    <name type="scientific">Pleodorina starrii</name>
    <dbReference type="NCBI Taxonomy" id="330485"/>
    <lineage>
        <taxon>Eukaryota</taxon>
        <taxon>Viridiplantae</taxon>
        <taxon>Chlorophyta</taxon>
        <taxon>core chlorophytes</taxon>
        <taxon>Chlorophyceae</taxon>
        <taxon>CS clade</taxon>
        <taxon>Chlamydomonadales</taxon>
        <taxon>Volvocaceae</taxon>
        <taxon>Pleodorina</taxon>
    </lineage>
</organism>
<sequence length="271" mass="27903">MATEDRQRTDGSLSAGPSGSVGVWHYYAAVGNTEAKLATLVELLLALQSSTRRSLAICCSSRDSLDSLVYSLLRSRAFAVTAIHSDLTDKERELALAAFKRGPGSGGTAATHGSSGLAAPESPGAGAGRQRPSPFPAEAEGPGRDTAAPGPAGPGPGSGLAPQAQAQAHDDERLVRVLVITDVCLKALPKELLPLGVCLLVEFDLPPSKEVYSRRLSAVFGGGKDRRSARCVVVDMVEAGAIGAFRALESFTAGPVAEMPVRVGDMLLGGA</sequence>
<comment type="caution">
    <text evidence="3">The sequence shown here is derived from an EMBL/GenBank/DDBJ whole genome shotgun (WGS) entry which is preliminary data.</text>
</comment>
<name>A0A9W6BW18_9CHLO</name>
<evidence type="ECO:0000313" key="4">
    <source>
        <dbReference type="Proteomes" id="UP001165080"/>
    </source>
</evidence>
<evidence type="ECO:0000259" key="2">
    <source>
        <dbReference type="Pfam" id="PF00271"/>
    </source>
</evidence>
<dbReference type="SUPFAM" id="SSF52540">
    <property type="entry name" value="P-loop containing nucleoside triphosphate hydrolases"/>
    <property type="match status" value="1"/>
</dbReference>
<dbReference type="EMBL" id="BRXU01000028">
    <property type="protein sequence ID" value="GLC59546.1"/>
    <property type="molecule type" value="Genomic_DNA"/>
</dbReference>
<dbReference type="InterPro" id="IPR001650">
    <property type="entry name" value="Helicase_C-like"/>
</dbReference>
<dbReference type="Pfam" id="PF00271">
    <property type="entry name" value="Helicase_C"/>
    <property type="match status" value="1"/>
</dbReference>
<evidence type="ECO:0000256" key="1">
    <source>
        <dbReference type="SAM" id="MobiDB-lite"/>
    </source>
</evidence>
<feature type="region of interest" description="Disordered" evidence="1">
    <location>
        <begin position="101"/>
        <end position="167"/>
    </location>
</feature>
<proteinExistence type="predicted"/>
<gene>
    <name evidence="3" type="primary">PLEST008397</name>
    <name evidence="3" type="ORF">PLESTB_001499000</name>
</gene>
<feature type="compositionally biased region" description="Low complexity" evidence="1">
    <location>
        <begin position="108"/>
        <end position="119"/>
    </location>
</feature>
<evidence type="ECO:0000313" key="3">
    <source>
        <dbReference type="EMBL" id="GLC59546.1"/>
    </source>
</evidence>
<feature type="domain" description="Helicase C-terminal" evidence="2">
    <location>
        <begin position="36"/>
        <end position="102"/>
    </location>
</feature>
<dbReference type="InterPro" id="IPR027417">
    <property type="entry name" value="P-loop_NTPase"/>
</dbReference>